<dbReference type="Proteomes" id="UP001623349">
    <property type="component" value="Unassembled WGS sequence"/>
</dbReference>
<evidence type="ECO:0000256" key="5">
    <source>
        <dbReference type="ARBA" id="ARBA00023015"/>
    </source>
</evidence>
<proteinExistence type="predicted"/>
<evidence type="ECO:0000256" key="9">
    <source>
        <dbReference type="SAM" id="MobiDB-lite"/>
    </source>
</evidence>
<dbReference type="PANTHER" id="PTHR15402">
    <property type="entry name" value="TRANSCRIPTION FACTOR-LIKE 5 PROTEIN"/>
    <property type="match status" value="1"/>
</dbReference>
<evidence type="ECO:0000256" key="8">
    <source>
        <dbReference type="ARBA" id="ARBA00023242"/>
    </source>
</evidence>
<feature type="region of interest" description="Disordered" evidence="9">
    <location>
        <begin position="1"/>
        <end position="27"/>
    </location>
</feature>
<reference evidence="11 12" key="1">
    <citation type="submission" date="2024-08" db="EMBL/GenBank/DDBJ databases">
        <title>The draft genome of Apodemus speciosus.</title>
        <authorList>
            <person name="Nabeshima K."/>
            <person name="Suzuki S."/>
            <person name="Onuma M."/>
        </authorList>
    </citation>
    <scope>NUCLEOTIDE SEQUENCE [LARGE SCALE GENOMIC DNA]</scope>
    <source>
        <strain evidence="11">IB14-021</strain>
    </source>
</reference>
<keyword evidence="6" id="KW-0238">DNA-binding</keyword>
<dbReference type="SUPFAM" id="SSF47459">
    <property type="entry name" value="HLH, helix-loop-helix DNA-binding domain"/>
    <property type="match status" value="1"/>
</dbReference>
<name>A0ABQ0EH35_APOSI</name>
<dbReference type="PROSITE" id="PS50888">
    <property type="entry name" value="BHLH"/>
    <property type="match status" value="1"/>
</dbReference>
<keyword evidence="5" id="KW-0805">Transcription regulation</keyword>
<evidence type="ECO:0000256" key="2">
    <source>
        <dbReference type="ARBA" id="ARBA00022473"/>
    </source>
</evidence>
<organism evidence="11 12">
    <name type="scientific">Apodemus speciosus</name>
    <name type="common">Large Japanese field mouse</name>
    <dbReference type="NCBI Taxonomy" id="105296"/>
    <lineage>
        <taxon>Eukaryota</taxon>
        <taxon>Metazoa</taxon>
        <taxon>Chordata</taxon>
        <taxon>Craniata</taxon>
        <taxon>Vertebrata</taxon>
        <taxon>Euteleostomi</taxon>
        <taxon>Mammalia</taxon>
        <taxon>Eutheria</taxon>
        <taxon>Euarchontoglires</taxon>
        <taxon>Glires</taxon>
        <taxon>Rodentia</taxon>
        <taxon>Myomorpha</taxon>
        <taxon>Muroidea</taxon>
        <taxon>Muridae</taxon>
        <taxon>Murinae</taxon>
        <taxon>Apodemus</taxon>
    </lineage>
</organism>
<evidence type="ECO:0000256" key="6">
    <source>
        <dbReference type="ARBA" id="ARBA00023125"/>
    </source>
</evidence>
<evidence type="ECO:0000256" key="7">
    <source>
        <dbReference type="ARBA" id="ARBA00023163"/>
    </source>
</evidence>
<feature type="compositionally biased region" description="Polar residues" evidence="9">
    <location>
        <begin position="1"/>
        <end position="21"/>
    </location>
</feature>
<keyword evidence="7" id="KW-0804">Transcription</keyword>
<comment type="caution">
    <text evidence="11">The sequence shown here is derived from an EMBL/GenBank/DDBJ whole genome shotgun (WGS) entry which is preliminary data.</text>
</comment>
<keyword evidence="8" id="KW-0539">Nucleus</keyword>
<accession>A0ABQ0EH35</accession>
<gene>
    <name evidence="11" type="ORF">APTSU1_000132100</name>
</gene>
<dbReference type="InterPro" id="IPR011598">
    <property type="entry name" value="bHLH_dom"/>
</dbReference>
<dbReference type="InterPro" id="IPR039583">
    <property type="entry name" value="TCFL5/SOLH1/2"/>
</dbReference>
<evidence type="ECO:0000259" key="10">
    <source>
        <dbReference type="PROSITE" id="PS50888"/>
    </source>
</evidence>
<keyword evidence="4" id="KW-0744">Spermatogenesis</keyword>
<sequence>MQTPQPETQDSLQDPSQSSALCTAPGPAADWGPCLRRNVVSERERRRRISLSCERLRALLPQFDGRREDMASVLEMSVYFLQLAHCVEPSWGPLSVSQEMWHMWQGDVLQVTLANQIADSKPDSGIAQAPAAAVRVQDPPCCGMLDTDRSQATDRVSELLERPASCPGARQSTLSFSEPESSSLGPGLPPWLPHSWQPATPEPSDFASGGSHQVGSLAGDTESPGMLAEEANLVLASVPDARYTTGAGSEVVDGSFLLTANPDWWLGSVEGRGGPALARNSPVDGAEPGFIGDPEPCSQELQAGPAELWGLDFGSPGLALKDEADSIFPDFFP</sequence>
<evidence type="ECO:0000256" key="3">
    <source>
        <dbReference type="ARBA" id="ARBA00022782"/>
    </source>
</evidence>
<evidence type="ECO:0000256" key="4">
    <source>
        <dbReference type="ARBA" id="ARBA00022871"/>
    </source>
</evidence>
<dbReference type="EMBL" id="BAAFST010000002">
    <property type="protein sequence ID" value="GAB1286091.1"/>
    <property type="molecule type" value="Genomic_DNA"/>
</dbReference>
<comment type="subcellular location">
    <subcellularLocation>
        <location evidence="1">Nucleus</location>
    </subcellularLocation>
</comment>
<keyword evidence="12" id="KW-1185">Reference proteome</keyword>
<dbReference type="Pfam" id="PF00010">
    <property type="entry name" value="HLH"/>
    <property type="match status" value="1"/>
</dbReference>
<feature type="region of interest" description="Disordered" evidence="9">
    <location>
        <begin position="150"/>
        <end position="221"/>
    </location>
</feature>
<dbReference type="PANTHER" id="PTHR15402:SF4">
    <property type="entry name" value="SPERMATOGENESIS- AND OOGENESIS-SPECIFIC BASIC HELIX-LOOP-HELIX-CONTAINING PROTEIN 1"/>
    <property type="match status" value="1"/>
</dbReference>
<protein>
    <submittedName>
        <fullName evidence="11">Spermatogenesis- and oogenesis-specific basic helix-loop-helix-containing protein 1</fullName>
    </submittedName>
</protein>
<evidence type="ECO:0000313" key="12">
    <source>
        <dbReference type="Proteomes" id="UP001623349"/>
    </source>
</evidence>
<keyword evidence="3" id="KW-0221">Differentiation</keyword>
<evidence type="ECO:0000313" key="11">
    <source>
        <dbReference type="EMBL" id="GAB1286091.1"/>
    </source>
</evidence>
<feature type="domain" description="BHLH" evidence="10">
    <location>
        <begin position="33"/>
        <end position="84"/>
    </location>
</feature>
<evidence type="ECO:0000256" key="1">
    <source>
        <dbReference type="ARBA" id="ARBA00004123"/>
    </source>
</evidence>
<dbReference type="InterPro" id="IPR036638">
    <property type="entry name" value="HLH_DNA-bd_sf"/>
</dbReference>
<keyword evidence="2" id="KW-0217">Developmental protein</keyword>
<feature type="compositionally biased region" description="Basic and acidic residues" evidence="9">
    <location>
        <begin position="150"/>
        <end position="161"/>
    </location>
</feature>
<feature type="compositionally biased region" description="Low complexity" evidence="9">
    <location>
        <begin position="172"/>
        <end position="186"/>
    </location>
</feature>